<evidence type="ECO:0000313" key="4">
    <source>
        <dbReference type="Proteomes" id="UP000467193"/>
    </source>
</evidence>
<feature type="domain" description="CobQ/CobB/MinD/ParA nucleotide binding" evidence="2">
    <location>
        <begin position="246"/>
        <end position="443"/>
    </location>
</feature>
<feature type="compositionally biased region" description="Basic and acidic residues" evidence="1">
    <location>
        <begin position="1"/>
        <end position="12"/>
    </location>
</feature>
<dbReference type="EMBL" id="AP022588">
    <property type="protein sequence ID" value="BBY27259.1"/>
    <property type="molecule type" value="Genomic_DNA"/>
</dbReference>
<name>A0A7I7QLK1_9MYCO</name>
<feature type="compositionally biased region" description="Low complexity" evidence="1">
    <location>
        <begin position="108"/>
        <end position="126"/>
    </location>
</feature>
<evidence type="ECO:0000313" key="3">
    <source>
        <dbReference type="EMBL" id="BBY27259.1"/>
    </source>
</evidence>
<gene>
    <name evidence="3" type="ORF">MSEDJ_13550</name>
</gene>
<feature type="region of interest" description="Disordered" evidence="1">
    <location>
        <begin position="1"/>
        <end position="184"/>
    </location>
</feature>
<sequence>MSDRDDALRRELGWTGPEETDYEPPPAEPAFTPPPAPPPSRPPVDFVPTQELPQHEGLVPEQGADASSPREPERQDPAAPSQTPPPPPPRYGPPPGLLRDPSQRHDTGQFPGHQPPWGQQQHGWSQQPPPPPPPQQPPRPPRPGMPPQGPPPQGPPPQGAWPGQPYGPDPRSAPPPPPGSYADRIRAGDLVPAKRTPPSRGWRLAVFRATFGLVNLGQSPEEIQEAEMEARIRGVLRGHFKIGVMGKGGVGKTTVSASIGSVFAELRQDDRVVAIDADTAFGKLGSRVDPKAIGSYWELAADQHLETFADVRSRVGNNAAGLFVLAGEGSPARRRVLDPAIYREATARLDRYFTISIVDCSSTMDTPVTQEVLRDLDAMIVVSSPWVDGAAAAGQTLDWLASRNLTTLLQRTVVVLNDSDGHADKRTRGILAQQFAGQGQKVVEVPFDGHLRPGGVIGRTAEMAPATRRKFIEIAAALSEYFPTSDDRDRGRDRF</sequence>
<organism evidence="3 4">
    <name type="scientific">Mycolicibacterium sediminis</name>
    <dbReference type="NCBI Taxonomy" id="1286180"/>
    <lineage>
        <taxon>Bacteria</taxon>
        <taxon>Bacillati</taxon>
        <taxon>Actinomycetota</taxon>
        <taxon>Actinomycetes</taxon>
        <taxon>Mycobacteriales</taxon>
        <taxon>Mycobacteriaceae</taxon>
        <taxon>Mycolicibacterium</taxon>
    </lineage>
</organism>
<dbReference type="InterPro" id="IPR027417">
    <property type="entry name" value="P-loop_NTPase"/>
</dbReference>
<dbReference type="PANTHER" id="PTHR43384:SF14">
    <property type="entry name" value="ESX-1 SECRETION-ASSOCIATED PROTEIN ESPI"/>
    <property type="match status" value="1"/>
</dbReference>
<protein>
    <recommendedName>
        <fullName evidence="2">CobQ/CobB/MinD/ParA nucleotide binding domain-containing protein</fullName>
    </recommendedName>
</protein>
<keyword evidence="4" id="KW-1185">Reference proteome</keyword>
<dbReference type="PRINTS" id="PR01217">
    <property type="entry name" value="PRICHEXTENSN"/>
</dbReference>
<proteinExistence type="predicted"/>
<dbReference type="InterPro" id="IPR002586">
    <property type="entry name" value="CobQ/CobB/MinD/ParA_Nub-bd_dom"/>
</dbReference>
<dbReference type="AlphaFoldDB" id="A0A7I7QLK1"/>
<dbReference type="GO" id="GO:0005829">
    <property type="term" value="C:cytosol"/>
    <property type="evidence" value="ECO:0007669"/>
    <property type="project" value="TreeGrafter"/>
</dbReference>
<dbReference type="SUPFAM" id="SSF52540">
    <property type="entry name" value="P-loop containing nucleoside triphosphate hydrolases"/>
    <property type="match status" value="1"/>
</dbReference>
<dbReference type="PANTHER" id="PTHR43384">
    <property type="entry name" value="SEPTUM SITE-DETERMINING PROTEIN MIND HOMOLOG, CHLOROPLASTIC-RELATED"/>
    <property type="match status" value="1"/>
</dbReference>
<dbReference type="InterPro" id="IPR050625">
    <property type="entry name" value="ParA/MinD_ATPase"/>
</dbReference>
<feature type="compositionally biased region" description="Pro residues" evidence="1">
    <location>
        <begin position="82"/>
        <end position="96"/>
    </location>
</feature>
<dbReference type="GO" id="GO:0016887">
    <property type="term" value="F:ATP hydrolysis activity"/>
    <property type="evidence" value="ECO:0007669"/>
    <property type="project" value="TreeGrafter"/>
</dbReference>
<dbReference type="GO" id="GO:0051782">
    <property type="term" value="P:negative regulation of cell division"/>
    <property type="evidence" value="ECO:0007669"/>
    <property type="project" value="TreeGrafter"/>
</dbReference>
<feature type="compositionally biased region" description="Pro residues" evidence="1">
    <location>
        <begin position="23"/>
        <end position="42"/>
    </location>
</feature>
<reference evidence="3 4" key="1">
    <citation type="journal article" date="2019" name="Emerg. Microbes Infect.">
        <title>Comprehensive subspecies identification of 175 nontuberculous mycobacteria species based on 7547 genomic profiles.</title>
        <authorList>
            <person name="Matsumoto Y."/>
            <person name="Kinjo T."/>
            <person name="Motooka D."/>
            <person name="Nabeya D."/>
            <person name="Jung N."/>
            <person name="Uechi K."/>
            <person name="Horii T."/>
            <person name="Iida T."/>
            <person name="Fujita J."/>
            <person name="Nakamura S."/>
        </authorList>
    </citation>
    <scope>NUCLEOTIDE SEQUENCE [LARGE SCALE GENOMIC DNA]</scope>
    <source>
        <strain evidence="3 4">JCM 17899</strain>
    </source>
</reference>
<dbReference type="KEGG" id="msei:MSEDJ_13550"/>
<dbReference type="Pfam" id="PF01656">
    <property type="entry name" value="CbiA"/>
    <property type="match status" value="1"/>
</dbReference>
<dbReference type="Proteomes" id="UP000467193">
    <property type="component" value="Chromosome"/>
</dbReference>
<dbReference type="Gene3D" id="3.40.50.300">
    <property type="entry name" value="P-loop containing nucleotide triphosphate hydrolases"/>
    <property type="match status" value="1"/>
</dbReference>
<evidence type="ECO:0000259" key="2">
    <source>
        <dbReference type="Pfam" id="PF01656"/>
    </source>
</evidence>
<dbReference type="GO" id="GO:0009898">
    <property type="term" value="C:cytoplasmic side of plasma membrane"/>
    <property type="evidence" value="ECO:0007669"/>
    <property type="project" value="TreeGrafter"/>
</dbReference>
<evidence type="ECO:0000256" key="1">
    <source>
        <dbReference type="SAM" id="MobiDB-lite"/>
    </source>
</evidence>
<dbReference type="GO" id="GO:0005524">
    <property type="term" value="F:ATP binding"/>
    <property type="evidence" value="ECO:0007669"/>
    <property type="project" value="TreeGrafter"/>
</dbReference>
<accession>A0A7I7QLK1</accession>
<dbReference type="RefSeq" id="WP_163796163.1">
    <property type="nucleotide sequence ID" value="NZ_AP022588.1"/>
</dbReference>
<feature type="compositionally biased region" description="Pro residues" evidence="1">
    <location>
        <begin position="127"/>
        <end position="179"/>
    </location>
</feature>